<evidence type="ECO:0000256" key="2">
    <source>
        <dbReference type="SAM" id="MobiDB-lite"/>
    </source>
</evidence>
<feature type="binding site" evidence="1">
    <location>
        <position position="963"/>
    </location>
    <ligand>
        <name>Zn(2+)</name>
        <dbReference type="ChEBI" id="CHEBI:29105"/>
    </ligand>
</feature>
<dbReference type="Proteomes" id="UP000028492">
    <property type="component" value="Chromosome"/>
</dbReference>
<dbReference type="EMBL" id="CP008953">
    <property type="protein sequence ID" value="AIG76018.1"/>
    <property type="molecule type" value="Genomic_DNA"/>
</dbReference>
<dbReference type="STRING" id="208439.AJAP_15725"/>
<keyword evidence="1" id="KW-0862">Zinc</keyword>
<accession>A0A075USR7</accession>
<keyword evidence="1" id="KW-0479">Metal-binding</keyword>
<organism evidence="4 5">
    <name type="scientific">Amycolatopsis japonica</name>
    <dbReference type="NCBI Taxonomy" id="208439"/>
    <lineage>
        <taxon>Bacteria</taxon>
        <taxon>Bacillati</taxon>
        <taxon>Actinomycetota</taxon>
        <taxon>Actinomycetes</taxon>
        <taxon>Pseudonocardiales</taxon>
        <taxon>Pseudonocardiaceae</taxon>
        <taxon>Amycolatopsis</taxon>
        <taxon>Amycolatopsis japonica group</taxon>
    </lineage>
</organism>
<dbReference type="GO" id="GO:0031179">
    <property type="term" value="P:peptide modification"/>
    <property type="evidence" value="ECO:0007669"/>
    <property type="project" value="InterPro"/>
</dbReference>
<dbReference type="Pfam" id="PF05147">
    <property type="entry name" value="LANC_like"/>
    <property type="match status" value="1"/>
</dbReference>
<dbReference type="NCBIfam" id="TIGR03897">
    <property type="entry name" value="lanti_2_LanM"/>
    <property type="match status" value="1"/>
</dbReference>
<dbReference type="InterPro" id="IPR017146">
    <property type="entry name" value="Lanti_2_LanM"/>
</dbReference>
<dbReference type="KEGG" id="aja:AJAP_15725"/>
<feature type="binding site" evidence="1">
    <location>
        <position position="917"/>
    </location>
    <ligand>
        <name>Zn(2+)</name>
        <dbReference type="ChEBI" id="CHEBI:29105"/>
    </ligand>
</feature>
<evidence type="ECO:0000313" key="4">
    <source>
        <dbReference type="EMBL" id="AIG76018.1"/>
    </source>
</evidence>
<dbReference type="GO" id="GO:0046872">
    <property type="term" value="F:metal ion binding"/>
    <property type="evidence" value="ECO:0007669"/>
    <property type="project" value="UniProtKB-KW"/>
</dbReference>
<feature type="domain" description="Lantibiotic biosynthesis protein dehydration" evidence="3">
    <location>
        <begin position="200"/>
        <end position="576"/>
    </location>
</feature>
<dbReference type="InterPro" id="IPR012341">
    <property type="entry name" value="6hp_glycosidase-like_sf"/>
</dbReference>
<keyword evidence="5" id="KW-1185">Reference proteome</keyword>
<dbReference type="SUPFAM" id="SSF158745">
    <property type="entry name" value="LanC-like"/>
    <property type="match status" value="1"/>
</dbReference>
<dbReference type="Gene3D" id="1.50.10.10">
    <property type="match status" value="1"/>
</dbReference>
<dbReference type="CDD" id="cd04792">
    <property type="entry name" value="LanM-like"/>
    <property type="match status" value="1"/>
</dbReference>
<evidence type="ECO:0000313" key="5">
    <source>
        <dbReference type="Proteomes" id="UP000028492"/>
    </source>
</evidence>
<sequence length="1039" mass="112646">MRLDDSSWYRALSLAERLPVDGAGNGGEQARRRLVRWREQRPFDRGDWFGRRLELDGITEAGLEALLGEDESALRDRSPSPSWLADLGVYADESHRDDTEPRGFVVLAEPLLRKARVQVTAELTRLSAEGGPVDPGSAAHLVRTNVELGVAALVERTSVLELNVARLGGDLDGESPADRYRAFLRDLREPATIDALFTEYPVLGRLLSEHVERRTAVLLEFLRRLTADWSLLKELLFPSAEPGLLSRVEGHVGDRHRGGRAVLIASFTGGHRLVYKPKSLAIDRHFHQLVDWLNARVAGLDLPTFAVLDRGEYGWTEFVEQRPCLHEREVAMFYRRLGGQLALMYALGGTDLHHENLIAAGGQPVVVDLESLFQPDLSRLVTAEPEDAAKQVALDSVLRVGLLPQRAWGHDGAPGVDISGLGNREDQLTPRASPYWAAAGTDEMHVERKRMKVGGGHNRPTLRGAEISVLDHVEDLLGGFRDVYRALAAERGALVTAGGRLDRFAVDEIRVILRPTHVYSLLLRESTHPDLLRDGLDRDRFFDKLWVSAEHSGLPGAVIAAERADLWRGDVPMFVTRPSSRDVYDSEGGRIPGLLDRSGLDRVRARIARLSEADLEWQSWIIRGSLSALSVGDPATGPVRPPHGGRPRPRETGNHRAAAQAVGDRLEKLAIRHDHGVSWLGLTAFQERYWDLTPLGADLYGGLSGIALFLAYLGDVTGQDRHTRLAEGALASVRFRLGRPELPSRQVGAYSGWGGTIHLLTHLGVLWRRPDLLDEAVELALRLDGSIDEDDQLDVLGGSAGLAGVLGGLYRHRPDPGLLAIMRHCGDHLLATAQADDARRTLGWVTPLGPRPLTGFAHGSAGIGWALAVVAETTGDVRFADAASAALAYERALYHPASGNWPDLREDGGRAPMTAWCHGAVGIGLGRLALPVALRGPETRVEIAQAADTTAAAGTGANHSLCHGDLGALELLTAAGHATAGERRAAVLKDIETTGWLCGVPNHAETPGLLTGLAGIGHGLLRAADPARVPSILTLEPPS</sequence>
<dbReference type="AlphaFoldDB" id="A0A075USR7"/>
<dbReference type="PRINTS" id="PR01955">
    <property type="entry name" value="LANCFRANKIA"/>
</dbReference>
<reference evidence="4 5" key="1">
    <citation type="journal article" date="2014" name="J. Biotechnol.">
        <title>Complete genome sequence of the actinobacterium Amycolatopsis japonica MG417-CF17(T) (=DSM 44213T) producing (S,S)-N,N'-ethylenediaminedisuccinic acid.</title>
        <authorList>
            <person name="Stegmann E."/>
            <person name="Albersmeier A."/>
            <person name="Spohn M."/>
            <person name="Gert H."/>
            <person name="Weber T."/>
            <person name="Wohlleben W."/>
            <person name="Kalinowski J."/>
            <person name="Ruckert C."/>
        </authorList>
    </citation>
    <scope>NUCLEOTIDE SEQUENCE [LARGE SCALE GENOMIC DNA]</scope>
    <source>
        <strain evidence="5">MG417-CF17 (DSM 44213)</strain>
    </source>
</reference>
<name>A0A075USR7_9PSEU</name>
<gene>
    <name evidence="4" type="ORF">AJAP_15725</name>
</gene>
<dbReference type="InterPro" id="IPR007822">
    <property type="entry name" value="LANC-like"/>
</dbReference>
<proteinExistence type="predicted"/>
<evidence type="ECO:0000256" key="1">
    <source>
        <dbReference type="PIRSR" id="PIRSR607822-1"/>
    </source>
</evidence>
<dbReference type="InterPro" id="IPR025410">
    <property type="entry name" value="Lant_dehyd"/>
</dbReference>
<feature type="region of interest" description="Disordered" evidence="2">
    <location>
        <begin position="632"/>
        <end position="655"/>
    </location>
</feature>
<dbReference type="HOGENOM" id="CLU_009398_1_1_11"/>
<evidence type="ECO:0000259" key="3">
    <source>
        <dbReference type="Pfam" id="PF13575"/>
    </source>
</evidence>
<dbReference type="PIRSF" id="PIRSF037228">
    <property type="entry name" value="Lant_mod_RumM"/>
    <property type="match status" value="1"/>
</dbReference>
<protein>
    <submittedName>
        <fullName evidence="4">Lanthionine synthetase C-like protein</fullName>
    </submittedName>
</protein>
<dbReference type="GO" id="GO:0005975">
    <property type="term" value="P:carbohydrate metabolic process"/>
    <property type="evidence" value="ECO:0007669"/>
    <property type="project" value="InterPro"/>
</dbReference>
<dbReference type="Pfam" id="PF13575">
    <property type="entry name" value="DUF4135"/>
    <property type="match status" value="1"/>
</dbReference>
<feature type="binding site" evidence="1">
    <location>
        <position position="962"/>
    </location>
    <ligand>
        <name>Zn(2+)</name>
        <dbReference type="ChEBI" id="CHEBI:29105"/>
    </ligand>
</feature>
<dbReference type="SMART" id="SM01260">
    <property type="entry name" value="LANC_like"/>
    <property type="match status" value="1"/>
</dbReference>
<dbReference type="eggNOG" id="COG4403">
    <property type="taxonomic scope" value="Bacteria"/>
</dbReference>
<dbReference type="RefSeq" id="WP_038512146.1">
    <property type="nucleotide sequence ID" value="NZ_CP008953.1"/>
</dbReference>
<dbReference type="PRINTS" id="PR01950">
    <property type="entry name" value="LANCSUPER"/>
</dbReference>